<dbReference type="OMA" id="ATICAYC"/>
<evidence type="ECO:0000313" key="5">
    <source>
        <dbReference type="Proteomes" id="UP000029120"/>
    </source>
</evidence>
<dbReference type="PANTHER" id="PTHR47874">
    <property type="entry name" value="EXPRESSED PROTEIN"/>
    <property type="match status" value="1"/>
</dbReference>
<dbReference type="OrthoDB" id="185373at2759"/>
<feature type="repeat" description="PPR" evidence="3">
    <location>
        <begin position="247"/>
        <end position="281"/>
    </location>
</feature>
<evidence type="ECO:0000256" key="1">
    <source>
        <dbReference type="ARBA" id="ARBA00007626"/>
    </source>
</evidence>
<evidence type="ECO:0000256" key="2">
    <source>
        <dbReference type="ARBA" id="ARBA00022737"/>
    </source>
</evidence>
<dbReference type="Pfam" id="PF01535">
    <property type="entry name" value="PPR"/>
    <property type="match status" value="1"/>
</dbReference>
<sequence>MNEISMKLIWRFSLFSHPSSSSLKTLTPFCFTLFRSPVHPPFYHNLSSERNWNRNHHPRVPLFNHRGSPSPAPGKDVLIRRVSELKTQLLSYCNDSDKVATILDGFLFEEDAFLELLRQLRPWPLFSQLVFDWRRNKALCGGMPMTPDEYSKGITLFGRLKKVDMAVLLFNESAKTTSVYNALMGAYMWNGLADQCNKLFLYFKAQGDCMPSVAPYNILISVYGRLIMVDRMEAVFHQLKQLKFSPDSSTYNNLIAGYIYAWNWDKMVATFELMKYGLVKPTLATYLLMLRGYANSGNLVRMEEIYRAVKHHVDRREIKLIESMICAYYRSSDKDRIRKIKTLSKLVPKESYKPWFYVLLIQIYGQEDNLQAMENVIDQAITKGLHIETDGILKSIVANYFRCNEVDKLAKFVQRAHSAGWRMNRSMFHGLMIMYGSQKRFEEMENVLSEMESFNISRSKKTHCILHRVYSTHGQEYKVSQVAGMMVKHGHGFPRPFDV</sequence>
<dbReference type="eggNOG" id="KOG4197">
    <property type="taxonomic scope" value="Eukaryota"/>
</dbReference>
<reference evidence="5" key="1">
    <citation type="journal article" date="2015" name="Nat. Plants">
        <title>Genome expansion of Arabis alpina linked with retrotransposition and reduced symmetric DNA methylation.</title>
        <authorList>
            <person name="Willing E.M."/>
            <person name="Rawat V."/>
            <person name="Mandakova T."/>
            <person name="Maumus F."/>
            <person name="James G.V."/>
            <person name="Nordstroem K.J."/>
            <person name="Becker C."/>
            <person name="Warthmann N."/>
            <person name="Chica C."/>
            <person name="Szarzynska B."/>
            <person name="Zytnicki M."/>
            <person name="Albani M.C."/>
            <person name="Kiefer C."/>
            <person name="Bergonzi S."/>
            <person name="Castaings L."/>
            <person name="Mateos J.L."/>
            <person name="Berns M.C."/>
            <person name="Bujdoso N."/>
            <person name="Piofczyk T."/>
            <person name="de Lorenzo L."/>
            <person name="Barrero-Sicilia C."/>
            <person name="Mateos I."/>
            <person name="Piednoel M."/>
            <person name="Hagmann J."/>
            <person name="Chen-Min-Tao R."/>
            <person name="Iglesias-Fernandez R."/>
            <person name="Schuster S.C."/>
            <person name="Alonso-Blanco C."/>
            <person name="Roudier F."/>
            <person name="Carbonero P."/>
            <person name="Paz-Ares J."/>
            <person name="Davis S.J."/>
            <person name="Pecinka A."/>
            <person name="Quesneville H."/>
            <person name="Colot V."/>
            <person name="Lysak M.A."/>
            <person name="Weigel D."/>
            <person name="Coupland G."/>
            <person name="Schneeberger K."/>
        </authorList>
    </citation>
    <scope>NUCLEOTIDE SEQUENCE [LARGE SCALE GENOMIC DNA]</scope>
    <source>
        <strain evidence="5">cv. Pajares</strain>
    </source>
</reference>
<dbReference type="Pfam" id="PF13812">
    <property type="entry name" value="PPR_3"/>
    <property type="match status" value="1"/>
</dbReference>
<evidence type="ECO:0000313" key="4">
    <source>
        <dbReference type="EMBL" id="KFK37553.1"/>
    </source>
</evidence>
<keyword evidence="5" id="KW-1185">Reference proteome</keyword>
<dbReference type="Pfam" id="PF13041">
    <property type="entry name" value="PPR_2"/>
    <property type="match status" value="1"/>
</dbReference>
<keyword evidence="2" id="KW-0677">Repeat</keyword>
<comment type="similarity">
    <text evidence="1">Belongs to the PPR family. P subfamily.</text>
</comment>
<evidence type="ECO:0008006" key="6">
    <source>
        <dbReference type="Google" id="ProtNLM"/>
    </source>
</evidence>
<gene>
    <name evidence="4" type="ordered locus">AALP_Aa4g271600</name>
</gene>
<dbReference type="InterPro" id="IPR002885">
    <property type="entry name" value="PPR_rpt"/>
</dbReference>
<dbReference type="InterPro" id="IPR011990">
    <property type="entry name" value="TPR-like_helical_dom_sf"/>
</dbReference>
<name>A0A087H601_ARAAL</name>
<dbReference type="PANTHER" id="PTHR47874:SF1">
    <property type="entry name" value="OS05G0407900 PROTEIN"/>
    <property type="match status" value="1"/>
</dbReference>
<proteinExistence type="inferred from homology"/>
<evidence type="ECO:0000256" key="3">
    <source>
        <dbReference type="PROSITE-ProRule" id="PRU00708"/>
    </source>
</evidence>
<dbReference type="Gene3D" id="1.25.40.10">
    <property type="entry name" value="Tetratricopeptide repeat domain"/>
    <property type="match status" value="3"/>
</dbReference>
<dbReference type="PROSITE" id="PS51375">
    <property type="entry name" value="PPR"/>
    <property type="match status" value="2"/>
</dbReference>
<organism evidence="4 5">
    <name type="scientific">Arabis alpina</name>
    <name type="common">Alpine rock-cress</name>
    <dbReference type="NCBI Taxonomy" id="50452"/>
    <lineage>
        <taxon>Eukaryota</taxon>
        <taxon>Viridiplantae</taxon>
        <taxon>Streptophyta</taxon>
        <taxon>Embryophyta</taxon>
        <taxon>Tracheophyta</taxon>
        <taxon>Spermatophyta</taxon>
        <taxon>Magnoliopsida</taxon>
        <taxon>eudicotyledons</taxon>
        <taxon>Gunneridae</taxon>
        <taxon>Pentapetalae</taxon>
        <taxon>rosids</taxon>
        <taxon>malvids</taxon>
        <taxon>Brassicales</taxon>
        <taxon>Brassicaceae</taxon>
        <taxon>Arabideae</taxon>
        <taxon>Arabis</taxon>
    </lineage>
</organism>
<dbReference type="InterPro" id="IPR044179">
    <property type="entry name" value="PPR5-like"/>
</dbReference>
<dbReference type="EMBL" id="CM002872">
    <property type="protein sequence ID" value="KFK37553.1"/>
    <property type="molecule type" value="Genomic_DNA"/>
</dbReference>
<dbReference type="AlphaFoldDB" id="A0A087H601"/>
<accession>A0A087H601</accession>
<protein>
    <recommendedName>
        <fullName evidence="6">Pentacotripeptide-repeat region of PRORP domain-containing protein</fullName>
    </recommendedName>
</protein>
<dbReference type="GO" id="GO:0003729">
    <property type="term" value="F:mRNA binding"/>
    <property type="evidence" value="ECO:0007669"/>
    <property type="project" value="InterPro"/>
</dbReference>
<dbReference type="Gramene" id="KFK37553">
    <property type="protein sequence ID" value="KFK37553"/>
    <property type="gene ID" value="AALP_AA4G271600"/>
</dbReference>
<dbReference type="Proteomes" id="UP000029120">
    <property type="component" value="Chromosome 4"/>
</dbReference>
<feature type="repeat" description="PPR" evidence="3">
    <location>
        <begin position="212"/>
        <end position="246"/>
    </location>
</feature>
<dbReference type="NCBIfam" id="TIGR00756">
    <property type="entry name" value="PPR"/>
    <property type="match status" value="1"/>
</dbReference>